<reference evidence="3" key="1">
    <citation type="submission" date="2016-07" db="EMBL/GenBank/DDBJ databases">
        <title>Multiple horizontal gene transfer events from other fungi enriched the ability of initially mycotrophic Trichoderma (Ascomycota) to feed on dead plant biomass.</title>
        <authorList>
            <consortium name="DOE Joint Genome Institute"/>
            <person name="Atanasova L."/>
            <person name="Chenthamara K."/>
            <person name="Zhang J."/>
            <person name="Grujic M."/>
            <person name="Henrissat B."/>
            <person name="Kuo A."/>
            <person name="Aerts A."/>
            <person name="Salamov A."/>
            <person name="Lipzen A."/>
            <person name="Labutti K."/>
            <person name="Barry K."/>
            <person name="Miao Y."/>
            <person name="Rahimi M.J."/>
            <person name="Shen Q."/>
            <person name="Grigoriev I.V."/>
            <person name="Kubicek C.P."/>
            <person name="Druzhinina I.S."/>
        </authorList>
    </citation>
    <scope>NUCLEOTIDE SEQUENCE [LARGE SCALE GENOMIC DNA]</scope>
    <source>
        <strain evidence="3">TUCIM 6016</strain>
    </source>
</reference>
<name>A0A2T4BKC0_9HYPO</name>
<dbReference type="GO" id="GO:0016491">
    <property type="term" value="F:oxidoreductase activity"/>
    <property type="evidence" value="ECO:0007669"/>
    <property type="project" value="InterPro"/>
</dbReference>
<gene>
    <name evidence="2" type="ORF">BBK36DRAFT_63778</name>
</gene>
<dbReference type="InterPro" id="IPR036249">
    <property type="entry name" value="Thioredoxin-like_sf"/>
</dbReference>
<evidence type="ECO:0000313" key="2">
    <source>
        <dbReference type="EMBL" id="PTB69757.1"/>
    </source>
</evidence>
<dbReference type="PANTHER" id="PTHR13887">
    <property type="entry name" value="GLUTATHIONE S-TRANSFERASE KAPPA"/>
    <property type="match status" value="1"/>
</dbReference>
<protein>
    <submittedName>
        <fullName evidence="2">Thioredoxin-like protein</fullName>
    </submittedName>
</protein>
<feature type="domain" description="DSBA-like thioredoxin" evidence="1">
    <location>
        <begin position="61"/>
        <end position="204"/>
    </location>
</feature>
<dbReference type="Gene3D" id="3.40.30.10">
    <property type="entry name" value="Glutaredoxin"/>
    <property type="match status" value="1"/>
</dbReference>
<organism evidence="2 3">
    <name type="scientific">Trichoderma citrinoviride</name>
    <dbReference type="NCBI Taxonomy" id="58853"/>
    <lineage>
        <taxon>Eukaryota</taxon>
        <taxon>Fungi</taxon>
        <taxon>Dikarya</taxon>
        <taxon>Ascomycota</taxon>
        <taxon>Pezizomycotina</taxon>
        <taxon>Sordariomycetes</taxon>
        <taxon>Hypocreomycetidae</taxon>
        <taxon>Hypocreales</taxon>
        <taxon>Hypocreaceae</taxon>
        <taxon>Trichoderma</taxon>
    </lineage>
</organism>
<dbReference type="Pfam" id="PF01323">
    <property type="entry name" value="DSBA"/>
    <property type="match status" value="1"/>
</dbReference>
<sequence length="212" mass="23684">MYESQVTFTLDTQALSNFRSSSPQSSSISYTLHFAPYQLNPDFPPEADRHKWYLENKHFGDDAAQRAFQEHMASVAEPLGIALRFDGRKGNTLHAHRVVQYFQDAKGAETASKLLDALYVRYFEKGEHPSTDETLVGACVEAGIPGEEARRVVEDKDLGLAEVKRRLREVSRDVDAVPVVVVEGRKRDITLIGAKEVGDYLKALEKIASESS</sequence>
<dbReference type="OrthoDB" id="1930760at2759"/>
<dbReference type="RefSeq" id="XP_024753077.1">
    <property type="nucleotide sequence ID" value="XM_024898408.1"/>
</dbReference>
<dbReference type="Proteomes" id="UP000241546">
    <property type="component" value="Unassembled WGS sequence"/>
</dbReference>
<dbReference type="EMBL" id="KZ680208">
    <property type="protein sequence ID" value="PTB69757.1"/>
    <property type="molecule type" value="Genomic_DNA"/>
</dbReference>
<dbReference type="InterPro" id="IPR001853">
    <property type="entry name" value="DSBA-like_thioredoxin_dom"/>
</dbReference>
<dbReference type="PANTHER" id="PTHR13887:SF52">
    <property type="entry name" value="DSBA-LIKE THIOREDOXIN DOMAIN-CONTAINING PROTEIN"/>
    <property type="match status" value="1"/>
</dbReference>
<evidence type="ECO:0000313" key="3">
    <source>
        <dbReference type="Proteomes" id="UP000241546"/>
    </source>
</evidence>
<dbReference type="AlphaFoldDB" id="A0A2T4BKC0"/>
<dbReference type="SUPFAM" id="SSF52833">
    <property type="entry name" value="Thioredoxin-like"/>
    <property type="match status" value="1"/>
</dbReference>
<dbReference type="GeneID" id="36606526"/>
<keyword evidence="3" id="KW-1185">Reference proteome</keyword>
<accession>A0A2T4BKC0</accession>
<proteinExistence type="predicted"/>
<evidence type="ECO:0000259" key="1">
    <source>
        <dbReference type="Pfam" id="PF01323"/>
    </source>
</evidence>